<accession>A0A6J5F411</accession>
<proteinExistence type="predicted"/>
<dbReference type="RefSeq" id="WP_175232636.1">
    <property type="nucleotide sequence ID" value="NZ_CADIKH010000080.1"/>
</dbReference>
<name>A0A6J5F411_9BURK</name>
<evidence type="ECO:0008006" key="3">
    <source>
        <dbReference type="Google" id="ProtNLM"/>
    </source>
</evidence>
<keyword evidence="2" id="KW-1185">Reference proteome</keyword>
<evidence type="ECO:0000313" key="1">
    <source>
        <dbReference type="EMBL" id="CAB3773590.1"/>
    </source>
</evidence>
<dbReference type="Proteomes" id="UP000494363">
    <property type="component" value="Unassembled WGS sequence"/>
</dbReference>
<protein>
    <recommendedName>
        <fullName evidence="3">Type III secretion protein HrpB1/HrpK</fullName>
    </recommendedName>
</protein>
<gene>
    <name evidence="1" type="ORF">LMG29542_07333</name>
</gene>
<dbReference type="Pfam" id="PF09613">
    <property type="entry name" value="HrpB1_HrpK"/>
    <property type="match status" value="1"/>
</dbReference>
<reference evidence="1 2" key="1">
    <citation type="submission" date="2020-04" db="EMBL/GenBank/DDBJ databases">
        <authorList>
            <person name="De Canck E."/>
        </authorList>
    </citation>
    <scope>NUCLEOTIDE SEQUENCE [LARGE SCALE GENOMIC DNA]</scope>
    <source>
        <strain evidence="1 2">LMG 29542</strain>
    </source>
</reference>
<dbReference type="EMBL" id="CADIKH010000080">
    <property type="protein sequence ID" value="CAB3773590.1"/>
    <property type="molecule type" value="Genomic_DNA"/>
</dbReference>
<evidence type="ECO:0000313" key="2">
    <source>
        <dbReference type="Proteomes" id="UP000494363"/>
    </source>
</evidence>
<sequence length="159" mass="17962">MFDVTSCPDKLVSALIELLVTSMNRRYLDEAESLLAALHQMRPRFRELHVYDVWLLMKQKRFAEATQILRELESQPLQAPFGAYVGALLAICLFSVGDPTWRVFANEVLARDEDEESVSLVNILLGNRKRTAEQLKQSPPDASVSNGVSPFSTNCFMRA</sequence>
<dbReference type="InterPro" id="IPR013394">
    <property type="entry name" value="T3SS_HrpB1/HrpK"/>
</dbReference>
<dbReference type="AlphaFoldDB" id="A0A6J5F411"/>
<organism evidence="1 2">
    <name type="scientific">Paraburkholderia humisilvae</name>
    <dbReference type="NCBI Taxonomy" id="627669"/>
    <lineage>
        <taxon>Bacteria</taxon>
        <taxon>Pseudomonadati</taxon>
        <taxon>Pseudomonadota</taxon>
        <taxon>Betaproteobacteria</taxon>
        <taxon>Burkholderiales</taxon>
        <taxon>Burkholderiaceae</taxon>
        <taxon>Paraburkholderia</taxon>
    </lineage>
</organism>